<comment type="caution">
    <text evidence="2">The sequence shown here is derived from an EMBL/GenBank/DDBJ whole genome shotgun (WGS) entry which is preliminary data.</text>
</comment>
<reference evidence="2" key="1">
    <citation type="journal article" date="2021" name="IMA Fungus">
        <title>Genomic characterization of three marine fungi, including Emericellopsis atlantica sp. nov. with signatures of a generalist lifestyle and marine biomass degradation.</title>
        <authorList>
            <person name="Hagestad O.C."/>
            <person name="Hou L."/>
            <person name="Andersen J.H."/>
            <person name="Hansen E.H."/>
            <person name="Altermark B."/>
            <person name="Li C."/>
            <person name="Kuhnert E."/>
            <person name="Cox R.J."/>
            <person name="Crous P.W."/>
            <person name="Spatafora J.W."/>
            <person name="Lail K."/>
            <person name="Amirebrahimi M."/>
            <person name="Lipzen A."/>
            <person name="Pangilinan J."/>
            <person name="Andreopoulos W."/>
            <person name="Hayes R.D."/>
            <person name="Ng V."/>
            <person name="Grigoriev I.V."/>
            <person name="Jackson S.A."/>
            <person name="Sutton T.D.S."/>
            <person name="Dobson A.D.W."/>
            <person name="Rama T."/>
        </authorList>
    </citation>
    <scope>NUCLEOTIDE SEQUENCE</scope>
    <source>
        <strain evidence="2">TRa3180A</strain>
    </source>
</reference>
<evidence type="ECO:0000313" key="2">
    <source>
        <dbReference type="EMBL" id="KAG9244009.1"/>
    </source>
</evidence>
<name>A0A9P7Z1S3_9HELO</name>
<keyword evidence="3" id="KW-1185">Reference proteome</keyword>
<proteinExistence type="predicted"/>
<sequence>MSRHRQSLALTRRPSPATGVNEITLSFPSPSPNLNFPFSASHLGTGGGGRRLYGRLGSRATMARLGRLGGFGMRGEGTALAGMNGMMGVGEHGMEMELGMPMMGNTGMLGGGYGGYGGYRMQAPIMGMGRGTLAGEELIGRQQDGLLERRRLDNLRGQQCMSDPYLTSRRSTVYIDSRHQATSLSMDDYHMLDIQTYRQARPYHYRYPYVEDDISEECLRQQDLLEMEALGLSLDDHHGGAGSIEDEYLSIRERERGEAGEGDCLRITRDGDVMRDGFGHEL</sequence>
<evidence type="ECO:0000313" key="3">
    <source>
        <dbReference type="Proteomes" id="UP000887226"/>
    </source>
</evidence>
<organism evidence="2 3">
    <name type="scientific">Calycina marina</name>
    <dbReference type="NCBI Taxonomy" id="1763456"/>
    <lineage>
        <taxon>Eukaryota</taxon>
        <taxon>Fungi</taxon>
        <taxon>Dikarya</taxon>
        <taxon>Ascomycota</taxon>
        <taxon>Pezizomycotina</taxon>
        <taxon>Leotiomycetes</taxon>
        <taxon>Helotiales</taxon>
        <taxon>Pezizellaceae</taxon>
        <taxon>Calycina</taxon>
    </lineage>
</organism>
<dbReference type="AlphaFoldDB" id="A0A9P7Z1S3"/>
<evidence type="ECO:0000256" key="1">
    <source>
        <dbReference type="SAM" id="MobiDB-lite"/>
    </source>
</evidence>
<dbReference type="EMBL" id="MU253936">
    <property type="protein sequence ID" value="KAG9244009.1"/>
    <property type="molecule type" value="Genomic_DNA"/>
</dbReference>
<feature type="region of interest" description="Disordered" evidence="1">
    <location>
        <begin position="1"/>
        <end position="20"/>
    </location>
</feature>
<gene>
    <name evidence="2" type="ORF">BJ878DRAFT_542706</name>
</gene>
<dbReference type="Proteomes" id="UP000887226">
    <property type="component" value="Unassembled WGS sequence"/>
</dbReference>
<accession>A0A9P7Z1S3</accession>
<protein>
    <submittedName>
        <fullName evidence="2">Uncharacterized protein</fullName>
    </submittedName>
</protein>